<keyword evidence="4" id="KW-1185">Reference proteome</keyword>
<proteinExistence type="predicted"/>
<dbReference type="EMBL" id="CP042264">
    <property type="protein sequence ID" value="QDY71218.1"/>
    <property type="molecule type" value="Genomic_DNA"/>
</dbReference>
<gene>
    <name evidence="3" type="primary">ccoS</name>
    <name evidence="3" type="ORF">FPZ52_16150</name>
</gene>
<dbReference type="InterPro" id="IPR004714">
    <property type="entry name" value="Cyt_oxidase_maturation_cbb3"/>
</dbReference>
<dbReference type="PANTHER" id="PTHR41532:SF1">
    <property type="entry name" value="FIXS PROTEIN"/>
    <property type="match status" value="1"/>
</dbReference>
<dbReference type="AlphaFoldDB" id="A0A5B8J3B7"/>
<dbReference type="Pfam" id="PF03597">
    <property type="entry name" value="FixS"/>
    <property type="match status" value="1"/>
</dbReference>
<keyword evidence="2" id="KW-0812">Transmembrane</keyword>
<evidence type="ECO:0000313" key="4">
    <source>
        <dbReference type="Proteomes" id="UP000318483"/>
    </source>
</evidence>
<geneLocation type="plasmid" evidence="3 4">
    <name>unnamed3</name>
</geneLocation>
<dbReference type="NCBIfam" id="TIGR00847">
    <property type="entry name" value="ccoS"/>
    <property type="match status" value="1"/>
</dbReference>
<organism evidence="3 4">
    <name type="scientific">Qingshengfaniella alkalisoli</name>
    <dbReference type="NCBI Taxonomy" id="2599296"/>
    <lineage>
        <taxon>Bacteria</taxon>
        <taxon>Pseudomonadati</taxon>
        <taxon>Pseudomonadota</taxon>
        <taxon>Alphaproteobacteria</taxon>
        <taxon>Rhodobacterales</taxon>
        <taxon>Paracoccaceae</taxon>
        <taxon>Qingshengfaniella</taxon>
    </lineage>
</organism>
<keyword evidence="2" id="KW-0472">Membrane</keyword>
<reference evidence="3 4" key="1">
    <citation type="submission" date="2019-07" db="EMBL/GenBank/DDBJ databases">
        <title>Litoreibacter alkalisoli sp. nov., isolated from saline-alkaline soil.</title>
        <authorList>
            <person name="Wang S."/>
            <person name="Xu L."/>
            <person name="Xing Y.-T."/>
            <person name="Sun J.-Q."/>
        </authorList>
    </citation>
    <scope>NUCLEOTIDE SEQUENCE [LARGE SCALE GENOMIC DNA]</scope>
    <source>
        <strain evidence="3 4">LN3S51</strain>
        <plasmid evidence="3 4">unnamed3</plasmid>
    </source>
</reference>
<feature type="transmembrane region" description="Helical" evidence="2">
    <location>
        <begin position="6"/>
        <end position="26"/>
    </location>
</feature>
<keyword evidence="3" id="KW-0614">Plasmid</keyword>
<dbReference type="PANTHER" id="PTHR41532">
    <property type="entry name" value="FIXS PROTEIN"/>
    <property type="match status" value="1"/>
</dbReference>
<feature type="region of interest" description="Disordered" evidence="1">
    <location>
        <begin position="31"/>
        <end position="53"/>
    </location>
</feature>
<evidence type="ECO:0000256" key="2">
    <source>
        <dbReference type="SAM" id="Phobius"/>
    </source>
</evidence>
<dbReference type="KEGG" id="lit:FPZ52_16150"/>
<evidence type="ECO:0000256" key="1">
    <source>
        <dbReference type="SAM" id="MobiDB-lite"/>
    </source>
</evidence>
<keyword evidence="2" id="KW-1133">Transmembrane helix</keyword>
<dbReference type="Proteomes" id="UP000318483">
    <property type="component" value="Plasmid unnamed3"/>
</dbReference>
<name>A0A5B8J3B7_9RHOB</name>
<dbReference type="OrthoDB" id="9802763at2"/>
<evidence type="ECO:0000313" key="3">
    <source>
        <dbReference type="EMBL" id="QDY71218.1"/>
    </source>
</evidence>
<protein>
    <submittedName>
        <fullName evidence="3">Cbb3-type cytochrome oxidase assembly protein CcoS</fullName>
    </submittedName>
</protein>
<accession>A0A5B8J3B7</accession>
<dbReference type="RefSeq" id="WP_146366634.1">
    <property type="nucleotide sequence ID" value="NZ_CP042264.1"/>
</dbReference>
<sequence>MDVLVYLIPASLFLGAVGLIAFIWTLRSNQYDDPEGDSRRILNSDWDDEPPQD</sequence>